<reference evidence="4" key="1">
    <citation type="submission" date="2017-06" db="EMBL/GenBank/DDBJ databases">
        <title>The pomegranate genome and the genomics of punicalagin biosynthesis.</title>
        <authorList>
            <person name="Xu C."/>
        </authorList>
    </citation>
    <scope>NUCLEOTIDE SEQUENCE [LARGE SCALE GENOMIC DNA]</scope>
    <source>
        <tissue evidence="4">Fresh leaf</tissue>
    </source>
</reference>
<name>A0A218WAC8_PUNGR</name>
<dbReference type="GeneID" id="116199054"/>
<comment type="caution">
    <text evidence="4">The sequence shown here is derived from an EMBL/GenBank/DDBJ whole genome shotgun (WGS) entry which is preliminary data.</text>
</comment>
<dbReference type="Proteomes" id="UP000197138">
    <property type="component" value="Unassembled WGS sequence"/>
</dbReference>
<dbReference type="GO" id="GO:0009733">
    <property type="term" value="P:response to auxin"/>
    <property type="evidence" value="ECO:0007669"/>
    <property type="project" value="InterPro"/>
</dbReference>
<evidence type="ECO:0000313" key="4">
    <source>
        <dbReference type="EMBL" id="OWM69483.1"/>
    </source>
</evidence>
<dbReference type="PANTHER" id="PTHR31374">
    <property type="entry name" value="AUXIN-INDUCED PROTEIN-LIKE-RELATED"/>
    <property type="match status" value="1"/>
</dbReference>
<evidence type="ECO:0000313" key="6">
    <source>
        <dbReference type="Proteomes" id="UP000233551"/>
    </source>
</evidence>
<keyword evidence="3" id="KW-0341">Growth regulation</keyword>
<evidence type="ECO:0000256" key="2">
    <source>
        <dbReference type="ARBA" id="ARBA00022473"/>
    </source>
</evidence>
<reference evidence="5 6" key="2">
    <citation type="submission" date="2017-11" db="EMBL/GenBank/DDBJ databases">
        <title>De-novo sequencing of pomegranate (Punica granatum L.) genome.</title>
        <authorList>
            <person name="Akparov Z."/>
            <person name="Amiraslanov A."/>
            <person name="Hajiyeva S."/>
            <person name="Abbasov M."/>
            <person name="Kaur K."/>
            <person name="Hamwieh A."/>
            <person name="Solovyev V."/>
            <person name="Salamov A."/>
            <person name="Braich B."/>
            <person name="Kosarev P."/>
            <person name="Mahmoud A."/>
            <person name="Hajiyev E."/>
            <person name="Babayeva S."/>
            <person name="Izzatullayeva V."/>
            <person name="Mammadov A."/>
            <person name="Mammadov A."/>
            <person name="Sharifova S."/>
            <person name="Ojaghi J."/>
            <person name="Eynullazada K."/>
            <person name="Bayramov B."/>
            <person name="Abdulazimova A."/>
            <person name="Shahmuradov I."/>
        </authorList>
    </citation>
    <scope>NUCLEOTIDE SEQUENCE [LARGE SCALE GENOMIC DNA]</scope>
    <source>
        <strain evidence="5">AG2017</strain>
        <strain evidence="6">cv. AG2017</strain>
        <tissue evidence="5">Leaf</tissue>
    </source>
</reference>
<proteinExistence type="inferred from homology"/>
<sequence length="137" mass="15510">MKHQVWRVVGLRSILRLPLTQVPHLPKLAPTLSGSSRSRRLLKNGENSREALLGEAGEGTNQRVPKGYLAVYVGPELRRFVIPASCLAMPEFRMLMDMVAEEFGFEHQGGIRIPCEEAQFEEILARCLELKSKRKKL</sequence>
<gene>
    <name evidence="4" type="ORF">CDL15_Pgr013944</name>
    <name evidence="5" type="ORF">CRG98_041454</name>
</gene>
<dbReference type="EMBL" id="MTKT01004864">
    <property type="protein sequence ID" value="OWM69483.1"/>
    <property type="molecule type" value="Genomic_DNA"/>
</dbReference>
<keyword evidence="6" id="KW-1185">Reference proteome</keyword>
<dbReference type="PANTHER" id="PTHR31374:SF139">
    <property type="entry name" value="OS02G0143300 PROTEIN"/>
    <property type="match status" value="1"/>
</dbReference>
<evidence type="ECO:0000313" key="5">
    <source>
        <dbReference type="EMBL" id="PKI38201.1"/>
    </source>
</evidence>
<dbReference type="AlphaFoldDB" id="A0A218WAC8"/>
<keyword evidence="2" id="KW-0217">Developmental protein</keyword>
<accession>A0A218WAC8</accession>
<dbReference type="EMBL" id="PGOL01004197">
    <property type="protein sequence ID" value="PKI38201.1"/>
    <property type="molecule type" value="Genomic_DNA"/>
</dbReference>
<dbReference type="Proteomes" id="UP000233551">
    <property type="component" value="Unassembled WGS sequence"/>
</dbReference>
<dbReference type="Pfam" id="PF02519">
    <property type="entry name" value="Auxin_inducible"/>
    <property type="match status" value="1"/>
</dbReference>
<organism evidence="4">
    <name type="scientific">Punica granatum</name>
    <name type="common">Pomegranate</name>
    <dbReference type="NCBI Taxonomy" id="22663"/>
    <lineage>
        <taxon>Eukaryota</taxon>
        <taxon>Viridiplantae</taxon>
        <taxon>Streptophyta</taxon>
        <taxon>Embryophyta</taxon>
        <taxon>Tracheophyta</taxon>
        <taxon>Spermatophyta</taxon>
        <taxon>Magnoliopsida</taxon>
        <taxon>eudicotyledons</taxon>
        <taxon>Gunneridae</taxon>
        <taxon>Pentapetalae</taxon>
        <taxon>rosids</taxon>
        <taxon>malvids</taxon>
        <taxon>Myrtales</taxon>
        <taxon>Lythraceae</taxon>
        <taxon>Punica</taxon>
    </lineage>
</organism>
<evidence type="ECO:0000256" key="3">
    <source>
        <dbReference type="ARBA" id="ARBA00022604"/>
    </source>
</evidence>
<evidence type="ECO:0000256" key="1">
    <source>
        <dbReference type="ARBA" id="ARBA00006974"/>
    </source>
</evidence>
<dbReference type="InterPro" id="IPR003676">
    <property type="entry name" value="SAUR_fam"/>
</dbReference>
<comment type="similarity">
    <text evidence="1">Belongs to the ARG7 family.</text>
</comment>
<dbReference type="STRING" id="22663.A0A218WAC8"/>
<dbReference type="OrthoDB" id="1897212at2759"/>
<protein>
    <submittedName>
        <fullName evidence="4">Uncharacterized protein</fullName>
    </submittedName>
</protein>